<proteinExistence type="predicted"/>
<gene>
    <name evidence="1" type="ORF">SAMN05661091_2453</name>
</gene>
<organism evidence="1 2">
    <name type="scientific">Paenibacillus uliginis N3/975</name>
    <dbReference type="NCBI Taxonomy" id="1313296"/>
    <lineage>
        <taxon>Bacteria</taxon>
        <taxon>Bacillati</taxon>
        <taxon>Bacillota</taxon>
        <taxon>Bacilli</taxon>
        <taxon>Bacillales</taxon>
        <taxon>Paenibacillaceae</taxon>
        <taxon>Paenibacillus</taxon>
    </lineage>
</organism>
<dbReference type="AlphaFoldDB" id="A0A1X7HDJ9"/>
<dbReference type="EMBL" id="LT840184">
    <property type="protein sequence ID" value="SMF83780.1"/>
    <property type="molecule type" value="Genomic_DNA"/>
</dbReference>
<accession>A0A1X7HDJ9</accession>
<evidence type="ECO:0000313" key="2">
    <source>
        <dbReference type="Proteomes" id="UP000192940"/>
    </source>
</evidence>
<evidence type="ECO:0000313" key="1">
    <source>
        <dbReference type="EMBL" id="SMF83780.1"/>
    </source>
</evidence>
<keyword evidence="2" id="KW-1185">Reference proteome</keyword>
<protein>
    <submittedName>
        <fullName evidence="1">Uncharacterized protein</fullName>
    </submittedName>
</protein>
<dbReference type="RefSeq" id="WP_208919413.1">
    <property type="nucleotide sequence ID" value="NZ_LT840184.1"/>
</dbReference>
<sequence>MKKLADSHGDRFVIKRLKAKVVQKIEKLTMENVKKKDEQGSDWQNYEIDKSIIIFGYLFDGKSLGITVHNDVELTNSTNTLTEYIDWLGHCKDVLQKFYNEKFEDEADDEWYESLEVYRVKVTVIKTGDTFAEITCGDNIWSDHLLDIEFNGKEVETMGYDG</sequence>
<name>A0A1X7HDJ9_9BACL</name>
<reference evidence="1 2" key="1">
    <citation type="submission" date="2017-04" db="EMBL/GenBank/DDBJ databases">
        <authorList>
            <person name="Afonso C.L."/>
            <person name="Miller P.J."/>
            <person name="Scott M.A."/>
            <person name="Spackman E."/>
            <person name="Goraichik I."/>
            <person name="Dimitrov K.M."/>
            <person name="Suarez D.L."/>
            <person name="Swayne D.E."/>
        </authorList>
    </citation>
    <scope>NUCLEOTIDE SEQUENCE [LARGE SCALE GENOMIC DNA]</scope>
    <source>
        <strain evidence="1 2">N3/975</strain>
    </source>
</reference>
<dbReference type="Proteomes" id="UP000192940">
    <property type="component" value="Chromosome I"/>
</dbReference>